<keyword evidence="3" id="KW-1185">Reference proteome</keyword>
<evidence type="ECO:0000313" key="2">
    <source>
        <dbReference type="EMBL" id="GGJ37379.1"/>
    </source>
</evidence>
<reference evidence="2" key="1">
    <citation type="journal article" date="2014" name="Int. J. Syst. Evol. Microbiol.">
        <title>Complete genome sequence of Corynebacterium casei LMG S-19264T (=DSM 44701T), isolated from a smear-ripened cheese.</title>
        <authorList>
            <consortium name="US DOE Joint Genome Institute (JGI-PGF)"/>
            <person name="Walter F."/>
            <person name="Albersmeier A."/>
            <person name="Kalinowski J."/>
            <person name="Ruckert C."/>
        </authorList>
    </citation>
    <scope>NUCLEOTIDE SEQUENCE</scope>
    <source>
        <strain evidence="2">CGMCC 1.3617</strain>
    </source>
</reference>
<reference evidence="2" key="2">
    <citation type="submission" date="2020-09" db="EMBL/GenBank/DDBJ databases">
        <authorList>
            <person name="Sun Q."/>
            <person name="Zhou Y."/>
        </authorList>
    </citation>
    <scope>NUCLEOTIDE SEQUENCE</scope>
    <source>
        <strain evidence="2">CGMCC 1.3617</strain>
    </source>
</reference>
<gene>
    <name evidence="2" type="ORF">GCM10011320_51270</name>
</gene>
<sequence>MRRMTTPLSPRHNGGPPLDDDDDKTASWRSWNWRRAHKKAWKTPPREIALRRLARAEELGMTYREYTLEIMERGKYL</sequence>
<name>A0A917L0W5_9PROT</name>
<accession>A0A917L0W5</accession>
<feature type="region of interest" description="Disordered" evidence="1">
    <location>
        <begin position="1"/>
        <end position="24"/>
    </location>
</feature>
<comment type="caution">
    <text evidence="2">The sequence shown here is derived from an EMBL/GenBank/DDBJ whole genome shotgun (WGS) entry which is preliminary data.</text>
</comment>
<dbReference type="EMBL" id="BMKW01000015">
    <property type="protein sequence ID" value="GGJ37379.1"/>
    <property type="molecule type" value="Genomic_DNA"/>
</dbReference>
<evidence type="ECO:0000256" key="1">
    <source>
        <dbReference type="SAM" id="MobiDB-lite"/>
    </source>
</evidence>
<organism evidence="2 3">
    <name type="scientific">Neoroseomonas lacus</name>
    <dbReference type="NCBI Taxonomy" id="287609"/>
    <lineage>
        <taxon>Bacteria</taxon>
        <taxon>Pseudomonadati</taxon>
        <taxon>Pseudomonadota</taxon>
        <taxon>Alphaproteobacteria</taxon>
        <taxon>Acetobacterales</taxon>
        <taxon>Acetobacteraceae</taxon>
        <taxon>Neoroseomonas</taxon>
    </lineage>
</organism>
<dbReference type="AlphaFoldDB" id="A0A917L0W5"/>
<dbReference type="Proteomes" id="UP000661507">
    <property type="component" value="Unassembled WGS sequence"/>
</dbReference>
<protein>
    <submittedName>
        <fullName evidence="2">Uncharacterized protein</fullName>
    </submittedName>
</protein>
<proteinExistence type="predicted"/>
<evidence type="ECO:0000313" key="3">
    <source>
        <dbReference type="Proteomes" id="UP000661507"/>
    </source>
</evidence>